<dbReference type="EMBL" id="AP019791">
    <property type="protein sequence ID" value="BBL78435.1"/>
    <property type="molecule type" value="Genomic_DNA"/>
</dbReference>
<comment type="similarity">
    <text evidence="2 6">Belongs to the transposase mutator family.</text>
</comment>
<comment type="function">
    <text evidence="1 6">Required for the transposition of the insertion element.</text>
</comment>
<dbReference type="GO" id="GO:0003677">
    <property type="term" value="F:DNA binding"/>
    <property type="evidence" value="ECO:0007669"/>
    <property type="project" value="UniProtKB-UniRule"/>
</dbReference>
<evidence type="ECO:0000313" key="7">
    <source>
        <dbReference type="EMBL" id="BBL78435.1"/>
    </source>
</evidence>
<evidence type="ECO:0000256" key="4">
    <source>
        <dbReference type="ARBA" id="ARBA00023125"/>
    </source>
</evidence>
<dbReference type="GO" id="GO:0006313">
    <property type="term" value="P:DNA transposition"/>
    <property type="evidence" value="ECO:0007669"/>
    <property type="project" value="UniProtKB-UniRule"/>
</dbReference>
<dbReference type="InterPro" id="IPR001207">
    <property type="entry name" value="Transposase_mutator"/>
</dbReference>
<accession>A0A510HGQ7</accession>
<dbReference type="Proteomes" id="UP000318065">
    <property type="component" value="Chromosome"/>
</dbReference>
<evidence type="ECO:0000256" key="6">
    <source>
        <dbReference type="RuleBase" id="RU365089"/>
    </source>
</evidence>
<keyword evidence="4 6" id="KW-0238">DNA-binding</keyword>
<evidence type="ECO:0000256" key="3">
    <source>
        <dbReference type="ARBA" id="ARBA00022578"/>
    </source>
</evidence>
<sequence>MEREAVYVALVITPLGERQILGFWLLPTESAPLWQGVLQELWERSLRRVLLFITDGLPRIEETIRWVYPLAEWQRCVVHYVRNLLGMVSYASRKELGADLRAIFSAPAKEQALQRSLRAWPRSGARGVTRRWLSTWRSILRSALPAWPSRRAIAGASAPQGGLERFNQEIKRRTRVVRIFPNRGACLRLVTALAVEQSEEWVTGRRYLDMEQLKEWPSEEQAREEVVLTQQ</sequence>
<protein>
    <recommendedName>
        <fullName evidence="6">Mutator family transposase</fullName>
    </recommendedName>
</protein>
<gene>
    <name evidence="7" type="ORF">RxyAA322_02890</name>
</gene>
<dbReference type="GO" id="GO:0004803">
    <property type="term" value="F:transposase activity"/>
    <property type="evidence" value="ECO:0007669"/>
    <property type="project" value="UniProtKB-UniRule"/>
</dbReference>
<dbReference type="PANTHER" id="PTHR33217">
    <property type="entry name" value="TRANSPOSASE FOR INSERTION SEQUENCE ELEMENT IS1081"/>
    <property type="match status" value="1"/>
</dbReference>
<evidence type="ECO:0000256" key="2">
    <source>
        <dbReference type="ARBA" id="ARBA00010961"/>
    </source>
</evidence>
<keyword evidence="5 6" id="KW-0233">DNA recombination</keyword>
<proteinExistence type="inferred from homology"/>
<dbReference type="AlphaFoldDB" id="A0A510HGQ7"/>
<keyword evidence="8" id="KW-1185">Reference proteome</keyword>
<keyword evidence="3 6" id="KW-0815">Transposition</keyword>
<organism evidence="7 8">
    <name type="scientific">Rubrobacter xylanophilus</name>
    <dbReference type="NCBI Taxonomy" id="49319"/>
    <lineage>
        <taxon>Bacteria</taxon>
        <taxon>Bacillati</taxon>
        <taxon>Actinomycetota</taxon>
        <taxon>Rubrobacteria</taxon>
        <taxon>Rubrobacterales</taxon>
        <taxon>Rubrobacteraceae</taxon>
        <taxon>Rubrobacter</taxon>
    </lineage>
</organism>
<dbReference type="PANTHER" id="PTHR33217:SF7">
    <property type="entry name" value="TRANSPOSASE FOR INSERTION SEQUENCE ELEMENT IS1081"/>
    <property type="match status" value="1"/>
</dbReference>
<name>A0A510HGQ7_9ACTN</name>
<evidence type="ECO:0000256" key="5">
    <source>
        <dbReference type="ARBA" id="ARBA00023172"/>
    </source>
</evidence>
<dbReference type="RefSeq" id="WP_172620601.1">
    <property type="nucleotide sequence ID" value="NZ_AP019791.1"/>
</dbReference>
<evidence type="ECO:0000313" key="8">
    <source>
        <dbReference type="Proteomes" id="UP000318065"/>
    </source>
</evidence>
<evidence type="ECO:0000256" key="1">
    <source>
        <dbReference type="ARBA" id="ARBA00002190"/>
    </source>
</evidence>
<reference evidence="7" key="1">
    <citation type="journal article" date="2019" name="Microbiol. Resour. Announc.">
        <title>Complete Genome Sequence of Rubrobacter xylanophilus Strain AA3-22, Isolated from Arima Onsen in Japan.</title>
        <authorList>
            <person name="Tomariguchi N."/>
            <person name="Miyazaki K."/>
        </authorList>
    </citation>
    <scope>NUCLEOTIDE SEQUENCE [LARGE SCALE GENOMIC DNA]</scope>
    <source>
        <strain evidence="7">AA3-22</strain>
    </source>
</reference>
<dbReference type="Pfam" id="PF00872">
    <property type="entry name" value="Transposase_mut"/>
    <property type="match status" value="1"/>
</dbReference>
<keyword evidence="6" id="KW-0814">Transposable element</keyword>